<dbReference type="PRINTS" id="PR00503">
    <property type="entry name" value="BROMODOMAIN"/>
</dbReference>
<evidence type="ECO:0000256" key="1">
    <source>
        <dbReference type="ARBA" id="ARBA00023117"/>
    </source>
</evidence>
<dbReference type="PANTHER" id="PTHR22881">
    <property type="entry name" value="BROMODOMAIN CONTAINING PROTEIN"/>
    <property type="match status" value="1"/>
</dbReference>
<dbReference type="Gene3D" id="1.20.920.10">
    <property type="entry name" value="Bromodomain-like"/>
    <property type="match status" value="1"/>
</dbReference>
<dbReference type="Pfam" id="PF00439">
    <property type="entry name" value="Bromodomain"/>
    <property type="match status" value="1"/>
</dbReference>
<evidence type="ECO:0000259" key="4">
    <source>
        <dbReference type="PROSITE" id="PS50014"/>
    </source>
</evidence>
<feature type="domain" description="Bromo" evidence="4">
    <location>
        <begin position="80"/>
        <end position="142"/>
    </location>
</feature>
<dbReference type="AlphaFoldDB" id="A0AAD9II89"/>
<organism evidence="5 6">
    <name type="scientific">Prototheca wickerhamii</name>
    <dbReference type="NCBI Taxonomy" id="3111"/>
    <lineage>
        <taxon>Eukaryota</taxon>
        <taxon>Viridiplantae</taxon>
        <taxon>Chlorophyta</taxon>
        <taxon>core chlorophytes</taxon>
        <taxon>Trebouxiophyceae</taxon>
        <taxon>Chlorellales</taxon>
        <taxon>Chlorellaceae</taxon>
        <taxon>Prototheca</taxon>
    </lineage>
</organism>
<proteinExistence type="predicted"/>
<evidence type="ECO:0000256" key="3">
    <source>
        <dbReference type="SAM" id="MobiDB-lite"/>
    </source>
</evidence>
<dbReference type="SMART" id="SM00297">
    <property type="entry name" value="BROMO"/>
    <property type="match status" value="1"/>
</dbReference>
<dbReference type="EMBL" id="JASFZW010000009">
    <property type="protein sequence ID" value="KAK2076662.1"/>
    <property type="molecule type" value="Genomic_DNA"/>
</dbReference>
<keyword evidence="6" id="KW-1185">Reference proteome</keyword>
<reference evidence="5" key="1">
    <citation type="submission" date="2021-01" db="EMBL/GenBank/DDBJ databases">
        <authorList>
            <person name="Eckstrom K.M.E."/>
        </authorList>
    </citation>
    <scope>NUCLEOTIDE SEQUENCE</scope>
    <source>
        <strain evidence="5">UVCC 0001</strain>
    </source>
</reference>
<keyword evidence="1 2" id="KW-0103">Bromodomain</keyword>
<protein>
    <recommendedName>
        <fullName evidence="4">Bromo domain-containing protein</fullName>
    </recommendedName>
</protein>
<dbReference type="CDD" id="cd04369">
    <property type="entry name" value="Bromodomain"/>
    <property type="match status" value="1"/>
</dbReference>
<evidence type="ECO:0000313" key="5">
    <source>
        <dbReference type="EMBL" id="KAK2076662.1"/>
    </source>
</evidence>
<feature type="region of interest" description="Disordered" evidence="3">
    <location>
        <begin position="1"/>
        <end position="54"/>
    </location>
</feature>
<dbReference type="InterPro" id="IPR051831">
    <property type="entry name" value="Bromodomain_contain_prot"/>
</dbReference>
<evidence type="ECO:0000256" key="2">
    <source>
        <dbReference type="PROSITE-ProRule" id="PRU00035"/>
    </source>
</evidence>
<dbReference type="InterPro" id="IPR036427">
    <property type="entry name" value="Bromodomain-like_sf"/>
</dbReference>
<feature type="compositionally biased region" description="Polar residues" evidence="3">
    <location>
        <begin position="20"/>
        <end position="30"/>
    </location>
</feature>
<dbReference type="PROSITE" id="PS50014">
    <property type="entry name" value="BROMODOMAIN_2"/>
    <property type="match status" value="1"/>
</dbReference>
<name>A0AAD9II89_PROWI</name>
<gene>
    <name evidence="5" type="ORF">QBZ16_005422</name>
</gene>
<evidence type="ECO:0000313" key="6">
    <source>
        <dbReference type="Proteomes" id="UP001255856"/>
    </source>
</evidence>
<feature type="compositionally biased region" description="Basic and acidic residues" evidence="3">
    <location>
        <begin position="39"/>
        <end position="49"/>
    </location>
</feature>
<dbReference type="PANTHER" id="PTHR22881:SF27">
    <property type="entry name" value="BROMODOMAIN CONTAINING 7_9"/>
    <property type="match status" value="1"/>
</dbReference>
<accession>A0AAD9II89</accession>
<dbReference type="SUPFAM" id="SSF47370">
    <property type="entry name" value="Bromodomain"/>
    <property type="match status" value="1"/>
</dbReference>
<dbReference type="Proteomes" id="UP001255856">
    <property type="component" value="Unassembled WGS sequence"/>
</dbReference>
<sequence>MASETPGTDLVSPPPGPSSGAEQESKSLSEGNEESPGAVDKEAGKDHDAGAPACVTGAQGTAELLSLVDRLAALDSEGWFQVPVTDAQAPGYSSIIKHPMCLQTMRARAQAQAYESWGELVRDFELLCSNAMRYNQKRSRIHKQV</sequence>
<dbReference type="InterPro" id="IPR001487">
    <property type="entry name" value="Bromodomain"/>
</dbReference>
<comment type="caution">
    <text evidence="5">The sequence shown here is derived from an EMBL/GenBank/DDBJ whole genome shotgun (WGS) entry which is preliminary data.</text>
</comment>